<accession>A0A562MGC5</accession>
<organism evidence="1 2">
    <name type="scientific">Mesorhizobium tianshanense</name>
    <dbReference type="NCBI Taxonomy" id="39844"/>
    <lineage>
        <taxon>Bacteria</taxon>
        <taxon>Pseudomonadati</taxon>
        <taxon>Pseudomonadota</taxon>
        <taxon>Alphaproteobacteria</taxon>
        <taxon>Hyphomicrobiales</taxon>
        <taxon>Phyllobacteriaceae</taxon>
        <taxon>Mesorhizobium</taxon>
    </lineage>
</organism>
<dbReference type="AlphaFoldDB" id="A0A562MGC5"/>
<protein>
    <submittedName>
        <fullName evidence="1">Uncharacterized protein</fullName>
    </submittedName>
</protein>
<evidence type="ECO:0000313" key="1">
    <source>
        <dbReference type="EMBL" id="TWI18936.1"/>
    </source>
</evidence>
<dbReference type="EMBL" id="VLKT01000088">
    <property type="protein sequence ID" value="TWI18936.1"/>
    <property type="molecule type" value="Genomic_DNA"/>
</dbReference>
<comment type="caution">
    <text evidence="1">The sequence shown here is derived from an EMBL/GenBank/DDBJ whole genome shotgun (WGS) entry which is preliminary data.</text>
</comment>
<dbReference type="Proteomes" id="UP000317122">
    <property type="component" value="Unassembled WGS sequence"/>
</dbReference>
<name>A0A562MGC5_9HYPH</name>
<reference evidence="1 2" key="1">
    <citation type="journal article" date="2015" name="Stand. Genomic Sci.">
        <title>Genomic Encyclopedia of Bacterial and Archaeal Type Strains, Phase III: the genomes of soil and plant-associated and newly described type strains.</title>
        <authorList>
            <person name="Whitman W.B."/>
            <person name="Woyke T."/>
            <person name="Klenk H.P."/>
            <person name="Zhou Y."/>
            <person name="Lilburn T.G."/>
            <person name="Beck B.J."/>
            <person name="De Vos P."/>
            <person name="Vandamme P."/>
            <person name="Eisen J.A."/>
            <person name="Garrity G."/>
            <person name="Hugenholtz P."/>
            <person name="Kyrpides N.C."/>
        </authorList>
    </citation>
    <scope>NUCLEOTIDE SEQUENCE [LARGE SCALE GENOMIC DNA]</scope>
    <source>
        <strain evidence="1 2">CGMCC 1.2546</strain>
    </source>
</reference>
<gene>
    <name evidence="1" type="ORF">IQ26_07229</name>
</gene>
<sequence length="84" mass="8943">MIMSVVKSLAPVTLGTVLIAISPASLSASDAQDLAFAHADMPIKQLKDVYLDCERGGRRCAGDGRRDVLFDARVPTRRAIAVCA</sequence>
<evidence type="ECO:0000313" key="2">
    <source>
        <dbReference type="Proteomes" id="UP000317122"/>
    </source>
</evidence>
<keyword evidence="2" id="KW-1185">Reference proteome</keyword>
<proteinExistence type="predicted"/>